<reference evidence="6 7" key="1">
    <citation type="journal article" date="2014" name="Nature">
        <title>The genome of the recently domesticated crop plant sugar beet (Beta vulgaris).</title>
        <authorList>
            <person name="Dohm J.C."/>
            <person name="Minoche A.E."/>
            <person name="Holtgrawe D."/>
            <person name="Capella-Gutierrez S."/>
            <person name="Zakrzewski F."/>
            <person name="Tafer H."/>
            <person name="Rupp O."/>
            <person name="Sorensen T.R."/>
            <person name="Stracke R."/>
            <person name="Reinhardt R."/>
            <person name="Goesmann A."/>
            <person name="Kraft T."/>
            <person name="Schulz B."/>
            <person name="Stadler P.F."/>
            <person name="Schmidt T."/>
            <person name="Gabaldon T."/>
            <person name="Lehrach H."/>
            <person name="Weisshaar B."/>
            <person name="Himmelbauer H."/>
        </authorList>
    </citation>
    <scope>NUCLEOTIDE SEQUENCE [LARGE SCALE GENOMIC DNA]</scope>
    <source>
        <tissue evidence="6">Taproot</tissue>
    </source>
</reference>
<dbReference type="InterPro" id="IPR000421">
    <property type="entry name" value="FA58C"/>
</dbReference>
<dbReference type="PANTHER" id="PTHR47457:SF1">
    <property type="entry name" value="BTB DOMAIN-CONTAINING PROTEIN-RELATED"/>
    <property type="match status" value="1"/>
</dbReference>
<dbReference type="Pfam" id="PF00754">
    <property type="entry name" value="F5_F8_type_C"/>
    <property type="match status" value="1"/>
</dbReference>
<dbReference type="PANTHER" id="PTHR47457">
    <property type="entry name" value="OS05G0345500 PROTEIN"/>
    <property type="match status" value="1"/>
</dbReference>
<evidence type="ECO:0000256" key="3">
    <source>
        <dbReference type="ARBA" id="ARBA00022833"/>
    </source>
</evidence>
<evidence type="ECO:0000256" key="1">
    <source>
        <dbReference type="ARBA" id="ARBA00022723"/>
    </source>
</evidence>
<feature type="domain" description="RanBP2-type" evidence="5">
    <location>
        <begin position="24"/>
        <end position="43"/>
    </location>
</feature>
<proteinExistence type="predicted"/>
<dbReference type="EMBL" id="KQ098044">
    <property type="protein sequence ID" value="KMS93883.1"/>
    <property type="molecule type" value="Genomic_DNA"/>
</dbReference>
<dbReference type="Proteomes" id="UP000035740">
    <property type="component" value="Unassembled WGS sequence"/>
</dbReference>
<evidence type="ECO:0000259" key="5">
    <source>
        <dbReference type="PROSITE" id="PS01358"/>
    </source>
</evidence>
<keyword evidence="7" id="KW-1185">Reference proteome</keyword>
<keyword evidence="3" id="KW-0862">Zinc</keyword>
<dbReference type="Gene3D" id="2.30.30.380">
    <property type="entry name" value="Zn-finger domain of Sec23/24"/>
    <property type="match status" value="1"/>
</dbReference>
<dbReference type="GO" id="GO:0008270">
    <property type="term" value="F:zinc ion binding"/>
    <property type="evidence" value="ECO:0007669"/>
    <property type="project" value="UniProtKB-KW"/>
</dbReference>
<evidence type="ECO:0000256" key="2">
    <source>
        <dbReference type="ARBA" id="ARBA00022771"/>
    </source>
</evidence>
<protein>
    <recommendedName>
        <fullName evidence="5">RanBP2-type domain-containing protein</fullName>
    </recommendedName>
</protein>
<dbReference type="Gramene" id="KMS93883">
    <property type="protein sequence ID" value="KMS93883"/>
    <property type="gene ID" value="BVRB_026960"/>
</dbReference>
<accession>A0A0J8B1V6</accession>
<keyword evidence="1" id="KW-0479">Metal-binding</keyword>
<dbReference type="AlphaFoldDB" id="A0A0J8B1V6"/>
<dbReference type="InterPro" id="IPR036443">
    <property type="entry name" value="Znf_RanBP2_sf"/>
</dbReference>
<dbReference type="InterPro" id="IPR001876">
    <property type="entry name" value="Znf_RanBP2"/>
</dbReference>
<dbReference type="Gene3D" id="2.60.120.260">
    <property type="entry name" value="Galactose-binding domain-like"/>
    <property type="match status" value="1"/>
</dbReference>
<evidence type="ECO:0000313" key="7">
    <source>
        <dbReference type="Proteomes" id="UP000035740"/>
    </source>
</evidence>
<sequence length="280" mass="32281">TLSVNPNEQDSMQIDSASAHPSNWYCRRCTFFNDRPTFECEICMLTFPDNEKLAKEDVQPEEFEHKGQEFVYESDFDTKGILYFFGTCGGTEAWRNPHDLGVVSVTSSSQQSDSNPISAVVGRTAVRCVSQPSPNQWFVIDFLEHSIIPTHYTLRHYSSWDTEALRFWNLEGSNDGHNWVTLRSHSNDRSLNTRGATHTWDIPNITESYSHFRIYMTGLNSNEHWYLALSGFEIYGILDGDAEYISSKKQHPDRQSEMSPDYWDTRDTREIEFSGPNSDK</sequence>
<feature type="non-terminal residue" evidence="6">
    <location>
        <position position="280"/>
    </location>
</feature>
<dbReference type="InterPro" id="IPR008979">
    <property type="entry name" value="Galactose-bd-like_sf"/>
</dbReference>
<feature type="compositionally biased region" description="Basic and acidic residues" evidence="4">
    <location>
        <begin position="263"/>
        <end position="280"/>
    </location>
</feature>
<evidence type="ECO:0000313" key="6">
    <source>
        <dbReference type="EMBL" id="KMS93883.1"/>
    </source>
</evidence>
<name>A0A0J8B1V6_BETVV</name>
<evidence type="ECO:0000256" key="4">
    <source>
        <dbReference type="SAM" id="MobiDB-lite"/>
    </source>
</evidence>
<feature type="region of interest" description="Disordered" evidence="4">
    <location>
        <begin position="246"/>
        <end position="280"/>
    </location>
</feature>
<dbReference type="SUPFAM" id="SSF90209">
    <property type="entry name" value="Ran binding protein zinc finger-like"/>
    <property type="match status" value="1"/>
</dbReference>
<dbReference type="OrthoDB" id="10266865at2759"/>
<organism evidence="6 7">
    <name type="scientific">Beta vulgaris subsp. vulgaris</name>
    <name type="common">Beet</name>
    <dbReference type="NCBI Taxonomy" id="3555"/>
    <lineage>
        <taxon>Eukaryota</taxon>
        <taxon>Viridiplantae</taxon>
        <taxon>Streptophyta</taxon>
        <taxon>Embryophyta</taxon>
        <taxon>Tracheophyta</taxon>
        <taxon>Spermatophyta</taxon>
        <taxon>Magnoliopsida</taxon>
        <taxon>eudicotyledons</taxon>
        <taxon>Gunneridae</taxon>
        <taxon>Pentapetalae</taxon>
        <taxon>Caryophyllales</taxon>
        <taxon>Chenopodiaceae</taxon>
        <taxon>Betoideae</taxon>
        <taxon>Beta</taxon>
    </lineage>
</organism>
<dbReference type="SUPFAM" id="SSF49785">
    <property type="entry name" value="Galactose-binding domain-like"/>
    <property type="match status" value="1"/>
</dbReference>
<keyword evidence="2" id="KW-0863">Zinc-finger</keyword>
<gene>
    <name evidence="6" type="ORF">BVRB_026960</name>
</gene>
<dbReference type="PROSITE" id="PS01358">
    <property type="entry name" value="ZF_RANBP2_1"/>
    <property type="match status" value="1"/>
</dbReference>
<feature type="non-terminal residue" evidence="6">
    <location>
        <position position="1"/>
    </location>
</feature>